<feature type="active site" description="Proton donor" evidence="4">
    <location>
        <position position="107"/>
    </location>
</feature>
<comment type="pathway">
    <text evidence="1 4">Purine metabolism; IMP biosynthesis via de novo pathway; N(2)-formyl-N(1)-(5-phospho-D-ribosyl)glycinamide from N(1)-(5-phospho-D-ribosyl)glycinamide (10-formyl THF route): step 1/1.</text>
</comment>
<evidence type="ECO:0000256" key="4">
    <source>
        <dbReference type="HAMAP-Rule" id="MF_01930"/>
    </source>
</evidence>
<feature type="site" description="Raises pKa of active site His" evidence="4">
    <location>
        <position position="143"/>
    </location>
</feature>
<dbReference type="InterPro" id="IPR002376">
    <property type="entry name" value="Formyl_transf_N"/>
</dbReference>
<evidence type="ECO:0000313" key="7">
    <source>
        <dbReference type="Proteomes" id="UP000007460"/>
    </source>
</evidence>
<gene>
    <name evidence="4" type="primary">purN</name>
    <name evidence="6" type="ordered locus">SAR116_0627</name>
</gene>
<dbReference type="EC" id="2.1.2.2" evidence="4"/>
<dbReference type="RefSeq" id="WP_013045499.1">
    <property type="nucleotide sequence ID" value="NC_014010.1"/>
</dbReference>
<dbReference type="HOGENOM" id="CLU_038395_1_1_5"/>
<dbReference type="OrthoDB" id="9806170at2"/>
<keyword evidence="3 4" id="KW-0658">Purine biosynthesis</keyword>
<evidence type="ECO:0000256" key="2">
    <source>
        <dbReference type="ARBA" id="ARBA00022679"/>
    </source>
</evidence>
<name>D5BRH3_PUNMI</name>
<dbReference type="HAMAP" id="MF_01930">
    <property type="entry name" value="PurN"/>
    <property type="match status" value="1"/>
</dbReference>
<dbReference type="GO" id="GO:0005829">
    <property type="term" value="C:cytosol"/>
    <property type="evidence" value="ECO:0007669"/>
    <property type="project" value="TreeGrafter"/>
</dbReference>
<protein>
    <recommendedName>
        <fullName evidence="4">Phosphoribosylglycinamide formyltransferase</fullName>
        <ecNumber evidence="4">2.1.2.2</ecNumber>
    </recommendedName>
    <alternativeName>
        <fullName evidence="4">5'-phosphoribosylglycinamide transformylase</fullName>
    </alternativeName>
    <alternativeName>
        <fullName evidence="4">GAR transformylase</fullName>
        <shortName evidence="4">GART</shortName>
    </alternativeName>
</protein>
<dbReference type="KEGG" id="apb:SAR116_0627"/>
<dbReference type="AlphaFoldDB" id="D5BRH3"/>
<reference evidence="6 7" key="1">
    <citation type="journal article" date="2010" name="J. Bacteriol.">
        <title>Complete genome sequence of "Candidatus Puniceispirillum marinum" IMCC1322, a representative of the SAR116 clade in the Alphaproteobacteria.</title>
        <authorList>
            <person name="Oh H.M."/>
            <person name="Kwon K.K."/>
            <person name="Kang I."/>
            <person name="Kang S.G."/>
            <person name="Lee J.H."/>
            <person name="Kim S.J."/>
            <person name="Cho J.C."/>
        </authorList>
    </citation>
    <scope>NUCLEOTIDE SEQUENCE [LARGE SCALE GENOMIC DNA]</scope>
    <source>
        <strain evidence="6 7">IMCC1322</strain>
    </source>
</reference>
<keyword evidence="7" id="KW-1185">Reference proteome</keyword>
<dbReference type="NCBIfam" id="TIGR00639">
    <property type="entry name" value="PurN"/>
    <property type="match status" value="1"/>
</dbReference>
<comment type="caution">
    <text evidence="4">Lacks conserved residue(s) required for the propagation of feature annotation.</text>
</comment>
<feature type="binding site" evidence="4">
    <location>
        <begin position="12"/>
        <end position="14"/>
    </location>
    <ligand>
        <name>N(1)-(5-phospho-beta-D-ribosyl)glycinamide</name>
        <dbReference type="ChEBI" id="CHEBI:143788"/>
    </ligand>
</feature>
<evidence type="ECO:0000259" key="5">
    <source>
        <dbReference type="Pfam" id="PF00551"/>
    </source>
</evidence>
<accession>D5BRH3</accession>
<dbReference type="Proteomes" id="UP000007460">
    <property type="component" value="Chromosome"/>
</dbReference>
<dbReference type="PANTHER" id="PTHR43369">
    <property type="entry name" value="PHOSPHORIBOSYLGLYCINAMIDE FORMYLTRANSFERASE"/>
    <property type="match status" value="1"/>
</dbReference>
<organism evidence="6 7">
    <name type="scientific">Puniceispirillum marinum (strain IMCC1322)</name>
    <dbReference type="NCBI Taxonomy" id="488538"/>
    <lineage>
        <taxon>Bacteria</taxon>
        <taxon>Pseudomonadati</taxon>
        <taxon>Pseudomonadota</taxon>
        <taxon>Alphaproteobacteria</taxon>
        <taxon>Candidatus Puniceispirillales</taxon>
        <taxon>Candidatus Puniceispirillaceae</taxon>
        <taxon>Candidatus Puniceispirillum</taxon>
    </lineage>
</organism>
<dbReference type="InterPro" id="IPR036477">
    <property type="entry name" value="Formyl_transf_N_sf"/>
</dbReference>
<dbReference type="STRING" id="488538.SAR116_0627"/>
<feature type="binding site" evidence="4">
    <location>
        <position position="63"/>
    </location>
    <ligand>
        <name>(6R)-10-formyltetrahydrofolate</name>
        <dbReference type="ChEBI" id="CHEBI:195366"/>
    </ligand>
</feature>
<dbReference type="UniPathway" id="UPA00074">
    <property type="reaction ID" value="UER00126"/>
</dbReference>
<dbReference type="EMBL" id="CP001751">
    <property type="protein sequence ID" value="ADE38870.1"/>
    <property type="molecule type" value="Genomic_DNA"/>
</dbReference>
<feature type="binding site" evidence="4">
    <location>
        <position position="105"/>
    </location>
    <ligand>
        <name>(6R)-10-formyltetrahydrofolate</name>
        <dbReference type="ChEBI" id="CHEBI:195366"/>
    </ligand>
</feature>
<dbReference type="CDD" id="cd08645">
    <property type="entry name" value="FMT_core_GART"/>
    <property type="match status" value="1"/>
</dbReference>
<feature type="domain" description="Formyl transferase N-terminal" evidence="5">
    <location>
        <begin position="3"/>
        <end position="180"/>
    </location>
</feature>
<evidence type="ECO:0000256" key="3">
    <source>
        <dbReference type="ARBA" id="ARBA00022755"/>
    </source>
</evidence>
<proteinExistence type="inferred from homology"/>
<dbReference type="Gene3D" id="3.40.50.170">
    <property type="entry name" value="Formyl transferase, N-terminal domain"/>
    <property type="match status" value="1"/>
</dbReference>
<dbReference type="SUPFAM" id="SSF53328">
    <property type="entry name" value="Formyltransferase"/>
    <property type="match status" value="1"/>
</dbReference>
<dbReference type="GO" id="GO:0006189">
    <property type="term" value="P:'de novo' IMP biosynthetic process"/>
    <property type="evidence" value="ECO:0007669"/>
    <property type="project" value="UniProtKB-UniRule"/>
</dbReference>
<comment type="catalytic activity">
    <reaction evidence="4">
        <text>N(1)-(5-phospho-beta-D-ribosyl)glycinamide + (6R)-10-formyltetrahydrofolate = N(2)-formyl-N(1)-(5-phospho-beta-D-ribosyl)glycinamide + (6S)-5,6,7,8-tetrahydrofolate + H(+)</text>
        <dbReference type="Rhea" id="RHEA:15053"/>
        <dbReference type="ChEBI" id="CHEBI:15378"/>
        <dbReference type="ChEBI" id="CHEBI:57453"/>
        <dbReference type="ChEBI" id="CHEBI:143788"/>
        <dbReference type="ChEBI" id="CHEBI:147286"/>
        <dbReference type="ChEBI" id="CHEBI:195366"/>
        <dbReference type="EC" id="2.1.2.2"/>
    </reaction>
</comment>
<keyword evidence="2 4" id="KW-0808">Transferase</keyword>
<dbReference type="InterPro" id="IPR004607">
    <property type="entry name" value="GART"/>
</dbReference>
<comment type="function">
    <text evidence="4">Catalyzes the transfer of a formyl group from 10-formyltetrahydrofolate to 5-phospho-ribosyl-glycinamide (GAR), producing 5-phospho-ribosyl-N-formylglycinamide (FGAR) and tetrahydrofolate.</text>
</comment>
<dbReference type="eggNOG" id="COG0299">
    <property type="taxonomic scope" value="Bacteria"/>
</dbReference>
<dbReference type="PANTHER" id="PTHR43369:SF2">
    <property type="entry name" value="PHOSPHORIBOSYLGLYCINAMIDE FORMYLTRANSFERASE"/>
    <property type="match status" value="1"/>
</dbReference>
<evidence type="ECO:0000313" key="6">
    <source>
        <dbReference type="EMBL" id="ADE38870.1"/>
    </source>
</evidence>
<evidence type="ECO:0000256" key="1">
    <source>
        <dbReference type="ARBA" id="ARBA00005054"/>
    </source>
</evidence>
<comment type="similarity">
    <text evidence="4">Belongs to the GART family.</text>
</comment>
<dbReference type="GO" id="GO:0004644">
    <property type="term" value="F:phosphoribosylglycinamide formyltransferase activity"/>
    <property type="evidence" value="ECO:0007669"/>
    <property type="project" value="UniProtKB-UniRule"/>
</dbReference>
<dbReference type="Pfam" id="PF00551">
    <property type="entry name" value="Formyl_trans_N"/>
    <property type="match status" value="1"/>
</dbReference>
<sequence length="222" mass="24043">MTRVAILISGRGSNMEALADDIEANHHSTICLVVANKPCTGIDSAAARGIPTKIVNRSNFDTREDHDHAMCAILADAEPDYIFMAGYMAIVGAAFIDRFTARILNIHPSLLPAYKGLDTHERALADGAKQHGVSVHIVSEQLDDGPIILQAALTINPEDTATTLATRVLALEHILYPLVLSSLAHGDLELSHSGVKWHNREAALSRLGHKARLQIETALIWP</sequence>